<gene>
    <name evidence="1" type="ORF">ECRASSUSDP1_LOCUS15067</name>
</gene>
<protein>
    <submittedName>
        <fullName evidence="1">Uncharacterized protein</fullName>
    </submittedName>
</protein>
<comment type="caution">
    <text evidence="1">The sequence shown here is derived from an EMBL/GenBank/DDBJ whole genome shotgun (WGS) entry which is preliminary data.</text>
</comment>
<dbReference type="AlphaFoldDB" id="A0AAD1XJ82"/>
<proteinExistence type="predicted"/>
<name>A0AAD1XJ82_EUPCR</name>
<keyword evidence="2" id="KW-1185">Reference proteome</keyword>
<accession>A0AAD1XJ82</accession>
<reference evidence="1" key="1">
    <citation type="submission" date="2023-07" db="EMBL/GenBank/DDBJ databases">
        <authorList>
            <consortium name="AG Swart"/>
            <person name="Singh M."/>
            <person name="Singh A."/>
            <person name="Seah K."/>
            <person name="Emmerich C."/>
        </authorList>
    </citation>
    <scope>NUCLEOTIDE SEQUENCE</scope>
    <source>
        <strain evidence="1">DP1</strain>
    </source>
</reference>
<organism evidence="1 2">
    <name type="scientific">Euplotes crassus</name>
    <dbReference type="NCBI Taxonomy" id="5936"/>
    <lineage>
        <taxon>Eukaryota</taxon>
        <taxon>Sar</taxon>
        <taxon>Alveolata</taxon>
        <taxon>Ciliophora</taxon>
        <taxon>Intramacronucleata</taxon>
        <taxon>Spirotrichea</taxon>
        <taxon>Hypotrichia</taxon>
        <taxon>Euplotida</taxon>
        <taxon>Euplotidae</taxon>
        <taxon>Moneuplotes</taxon>
    </lineage>
</organism>
<sequence>MFSNTNFRSSFHDIMLPAFSQSEIENQLITIQNFDEFISAADSQEAWTTYSLNEKFQFFFPGINGKLEDTSSSSFVSSKEDMISSTNSIEFYDKEGSENSSSLEEVKDTLEFLEPLTYTGIPLNKEKEKDRVKQDTINKVFLRMIRRFYHKLFLQENLKMSRKRFVNIDYDKQLSAYQELIQKYLKADNGLELSYFLIKLCNLRAKNSPDNMNDAELNGAEIGKLTKSFSRVKFAELHKNKLFRQLFHFIYHGTIENGSKRCIDVLFDQESYNITKHNKKYTRAFARMNYLCQQQE</sequence>
<dbReference type="EMBL" id="CAMPGE010015078">
    <property type="protein sequence ID" value="CAI2373721.1"/>
    <property type="molecule type" value="Genomic_DNA"/>
</dbReference>
<evidence type="ECO:0000313" key="1">
    <source>
        <dbReference type="EMBL" id="CAI2373721.1"/>
    </source>
</evidence>
<dbReference type="Proteomes" id="UP001295684">
    <property type="component" value="Unassembled WGS sequence"/>
</dbReference>
<evidence type="ECO:0000313" key="2">
    <source>
        <dbReference type="Proteomes" id="UP001295684"/>
    </source>
</evidence>